<dbReference type="RefSeq" id="WP_078814257.1">
    <property type="nucleotide sequence ID" value="NZ_FUYE01000010.1"/>
</dbReference>
<dbReference type="InterPro" id="IPR010721">
    <property type="entry name" value="UstE-like"/>
</dbReference>
<reference evidence="3" key="1">
    <citation type="submission" date="2017-02" db="EMBL/GenBank/DDBJ databases">
        <authorList>
            <person name="Varghese N."/>
            <person name="Submissions S."/>
        </authorList>
    </citation>
    <scope>NUCLEOTIDE SEQUENCE [LARGE SCALE GENOMIC DNA]</scope>
    <source>
        <strain evidence="3">ATCC 700200</strain>
    </source>
</reference>
<dbReference type="Proteomes" id="UP000190774">
    <property type="component" value="Unassembled WGS sequence"/>
</dbReference>
<sequence>MMILSALFLLALFAIVWRLSVRSNNYSWVDVAWAMSFAPVALGYTLGGDGWLPRRLGVGLLVAAWSLRLGLHLWCRVASHHPDEDPRYAVLRERWKQGLQRKFFYFFQAQGVLVWLLTLPVALIVQRTSTSFHLLEWVGLTLWFIALLGEGIADAQLAHFKRTSSHRDAVCQNGLWRYSRHPNYFFQSLLWWGLFLMALPSPWGWLSILAPLSMLHFLLNVTGIPLTEKLSVQKRGDVYREYQRTTSAFIPWFRRA</sequence>
<dbReference type="OrthoDB" id="9779233at2"/>
<dbReference type="Pfam" id="PF06966">
    <property type="entry name" value="DUF1295"/>
    <property type="match status" value="1"/>
</dbReference>
<accession>A0A1T4YE75</accession>
<feature type="transmembrane region" description="Helical" evidence="1">
    <location>
        <begin position="137"/>
        <end position="160"/>
    </location>
</feature>
<evidence type="ECO:0000313" key="2">
    <source>
        <dbReference type="EMBL" id="SKB00079.1"/>
    </source>
</evidence>
<feature type="transmembrane region" description="Helical" evidence="1">
    <location>
        <begin position="28"/>
        <end position="46"/>
    </location>
</feature>
<dbReference type="GO" id="GO:0016020">
    <property type="term" value="C:membrane"/>
    <property type="evidence" value="ECO:0007669"/>
    <property type="project" value="TreeGrafter"/>
</dbReference>
<feature type="transmembrane region" description="Helical" evidence="1">
    <location>
        <begin position="181"/>
        <end position="199"/>
    </location>
</feature>
<keyword evidence="3" id="KW-1185">Reference proteome</keyword>
<keyword evidence="1" id="KW-0472">Membrane</keyword>
<gene>
    <name evidence="2" type="ORF">SAMN02745166_03058</name>
</gene>
<proteinExistence type="predicted"/>
<feature type="transmembrane region" description="Helical" evidence="1">
    <location>
        <begin position="103"/>
        <end position="125"/>
    </location>
</feature>
<dbReference type="PANTHER" id="PTHR32251">
    <property type="entry name" value="3-OXO-5-ALPHA-STEROID 4-DEHYDROGENASE"/>
    <property type="match status" value="1"/>
</dbReference>
<protein>
    <submittedName>
        <fullName evidence="2">Steroid 5-alpha reductase family enzyme</fullName>
    </submittedName>
</protein>
<organism evidence="2 3">
    <name type="scientific">Prosthecobacter debontii</name>
    <dbReference type="NCBI Taxonomy" id="48467"/>
    <lineage>
        <taxon>Bacteria</taxon>
        <taxon>Pseudomonadati</taxon>
        <taxon>Verrucomicrobiota</taxon>
        <taxon>Verrucomicrobiia</taxon>
        <taxon>Verrucomicrobiales</taxon>
        <taxon>Verrucomicrobiaceae</taxon>
        <taxon>Prosthecobacter</taxon>
    </lineage>
</organism>
<name>A0A1T4YE75_9BACT</name>
<dbReference type="AlphaFoldDB" id="A0A1T4YE75"/>
<evidence type="ECO:0000313" key="3">
    <source>
        <dbReference type="Proteomes" id="UP000190774"/>
    </source>
</evidence>
<dbReference type="EMBL" id="FUYE01000010">
    <property type="protein sequence ID" value="SKB00079.1"/>
    <property type="molecule type" value="Genomic_DNA"/>
</dbReference>
<keyword evidence="1" id="KW-1133">Transmembrane helix</keyword>
<evidence type="ECO:0000256" key="1">
    <source>
        <dbReference type="SAM" id="Phobius"/>
    </source>
</evidence>
<dbReference type="PANTHER" id="PTHR32251:SF23">
    <property type="entry name" value="3-OXO-5-ALPHA-STEROID 4-DEHYDROGENASE (DUF1295)"/>
    <property type="match status" value="1"/>
</dbReference>
<dbReference type="Gene3D" id="1.20.120.1630">
    <property type="match status" value="1"/>
</dbReference>
<dbReference type="PROSITE" id="PS50244">
    <property type="entry name" value="S5A_REDUCTASE"/>
    <property type="match status" value="1"/>
</dbReference>
<dbReference type="STRING" id="48467.SAMN02745166_03058"/>
<keyword evidence="1" id="KW-0812">Transmembrane</keyword>